<name>A0A9P4JZW1_9PLEO</name>
<evidence type="ECO:0000313" key="3">
    <source>
        <dbReference type="Proteomes" id="UP000800093"/>
    </source>
</evidence>
<feature type="signal peptide" evidence="1">
    <location>
        <begin position="1"/>
        <end position="18"/>
    </location>
</feature>
<dbReference type="AlphaFoldDB" id="A0A9P4JZW1"/>
<organism evidence="2 3">
    <name type="scientific">Lojkania enalia</name>
    <dbReference type="NCBI Taxonomy" id="147567"/>
    <lineage>
        <taxon>Eukaryota</taxon>
        <taxon>Fungi</taxon>
        <taxon>Dikarya</taxon>
        <taxon>Ascomycota</taxon>
        <taxon>Pezizomycotina</taxon>
        <taxon>Dothideomycetes</taxon>
        <taxon>Pleosporomycetidae</taxon>
        <taxon>Pleosporales</taxon>
        <taxon>Pleosporales incertae sedis</taxon>
        <taxon>Lojkania</taxon>
    </lineage>
</organism>
<dbReference type="EMBL" id="ML986733">
    <property type="protein sequence ID" value="KAF2258875.1"/>
    <property type="molecule type" value="Genomic_DNA"/>
</dbReference>
<evidence type="ECO:0000256" key="1">
    <source>
        <dbReference type="SAM" id="SignalP"/>
    </source>
</evidence>
<accession>A0A9P4JZW1</accession>
<keyword evidence="3" id="KW-1185">Reference proteome</keyword>
<keyword evidence="1" id="KW-0732">Signal</keyword>
<protein>
    <submittedName>
        <fullName evidence="2">Uncharacterized protein</fullName>
    </submittedName>
</protein>
<comment type="caution">
    <text evidence="2">The sequence shown here is derived from an EMBL/GenBank/DDBJ whole genome shotgun (WGS) entry which is preliminary data.</text>
</comment>
<reference evidence="3" key="1">
    <citation type="journal article" date="2020" name="Stud. Mycol.">
        <title>101 Dothideomycetes genomes: A test case for predicting lifestyles and emergence of pathogens.</title>
        <authorList>
            <person name="Haridas S."/>
            <person name="Albert R."/>
            <person name="Binder M."/>
            <person name="Bloem J."/>
            <person name="LaButti K."/>
            <person name="Salamov A."/>
            <person name="Andreopoulos B."/>
            <person name="Baker S."/>
            <person name="Barry K."/>
            <person name="Bills G."/>
            <person name="Bluhm B."/>
            <person name="Cannon C."/>
            <person name="Castanera R."/>
            <person name="Culley D."/>
            <person name="Daum C."/>
            <person name="Ezra D."/>
            <person name="Gonzalez J."/>
            <person name="Henrissat B."/>
            <person name="Kuo A."/>
            <person name="Liang C."/>
            <person name="Lipzen A."/>
            <person name="Lutzoni F."/>
            <person name="Magnuson J."/>
            <person name="Mondo S."/>
            <person name="Nolan M."/>
            <person name="Ohm R."/>
            <person name="Pangilinan J."/>
            <person name="Park H.-J."/>
            <person name="Ramirez L."/>
            <person name="Alfaro M."/>
            <person name="Sun H."/>
            <person name="Tritt A."/>
            <person name="Yoshinaga Y."/>
            <person name="Zwiers L.-H."/>
            <person name="Turgeon B."/>
            <person name="Goodwin S."/>
            <person name="Spatafora J."/>
            <person name="Crous P."/>
            <person name="Grigoriev I."/>
        </authorList>
    </citation>
    <scope>NUCLEOTIDE SEQUENCE [LARGE SCALE GENOMIC DNA]</scope>
    <source>
        <strain evidence="3">CBS 304.66</strain>
    </source>
</reference>
<dbReference type="Proteomes" id="UP000800093">
    <property type="component" value="Unassembled WGS sequence"/>
</dbReference>
<proteinExistence type="predicted"/>
<evidence type="ECO:0000313" key="2">
    <source>
        <dbReference type="EMBL" id="KAF2258875.1"/>
    </source>
</evidence>
<gene>
    <name evidence="2" type="ORF">CC78DRAFT_572235</name>
</gene>
<feature type="chain" id="PRO_5040132309" evidence="1">
    <location>
        <begin position="19"/>
        <end position="190"/>
    </location>
</feature>
<sequence>MKTIICLSALLSASFIIALPLDSESEKTTDIYNNSLFKRQAPHEDPDCLWICGGLEPKDALPPASEVLDIAQELRMRGGLCGLSRPAGNNGPYYTTVAKRANTEVNIFFNPSSPNVHHAAYDCWDLGNYVAAMMDTCGNEVNTVFGETDLPNCLVRELGHTGAPPGRAPGVRIEVRLPDWHTWSGMKGKE</sequence>